<dbReference type="Proteomes" id="UP001158576">
    <property type="component" value="Chromosome XSR"/>
</dbReference>
<keyword evidence="4" id="KW-1185">Reference proteome</keyword>
<protein>
    <submittedName>
        <fullName evidence="3">Oidioi.mRNA.OKI2018_I69.XSR.g15873.t1.cds</fullName>
    </submittedName>
</protein>
<feature type="compositionally biased region" description="Basic residues" evidence="1">
    <location>
        <begin position="259"/>
        <end position="270"/>
    </location>
</feature>
<evidence type="ECO:0000313" key="4">
    <source>
        <dbReference type="Proteomes" id="UP001158576"/>
    </source>
</evidence>
<accession>A0ABN7SJC5</accession>
<feature type="compositionally biased region" description="Basic and acidic residues" evidence="1">
    <location>
        <begin position="271"/>
        <end position="299"/>
    </location>
</feature>
<dbReference type="Pfam" id="PF00313">
    <property type="entry name" value="CSD"/>
    <property type="match status" value="1"/>
</dbReference>
<dbReference type="InterPro" id="IPR011129">
    <property type="entry name" value="CSD"/>
</dbReference>
<sequence>MSDIKKSEAGDAPLKKEVKPTIKHEEEADVEKKSLKNDQSSKAKIEAKLPVNAKDNKPDESGRPQAGEKGSDSKSAQLPSDSQPKATTSKKSENVPDIKKEIEKTVSENAKNDDLKKNSKSENPKIPRKDRVILCSGVTGQVKWFNVRNGYGFIHRDDTDEDVFVHQTAIVKNNPKKFLRSVGDGEKVVFDVVEGQKGNEAANVTGPEGQPVEGSKYAPDRRRYRRPRRRFNGRGDRSSKDEDGSPESSGDAPVEEKKRAPRNNRRQNRKSKNENENQEEEKPKAEKTENEKEGEGQERQRRRRPRARKPKDTSGESADEVKREQTAGTDEEGAPKPRSGGYRGRGRGGGRGRGNYRGSGRGRGGGRGRGRGGARGGSSRSNEGGAPPVKDQE</sequence>
<dbReference type="CDD" id="cd04458">
    <property type="entry name" value="CSP_CDS"/>
    <property type="match status" value="1"/>
</dbReference>
<dbReference type="InterPro" id="IPR002059">
    <property type="entry name" value="CSP_DNA-bd"/>
</dbReference>
<feature type="compositionally biased region" description="Basic and acidic residues" evidence="1">
    <location>
        <begin position="310"/>
        <end position="325"/>
    </location>
</feature>
<feature type="domain" description="CSD" evidence="2">
    <location>
        <begin position="137"/>
        <end position="206"/>
    </location>
</feature>
<feature type="region of interest" description="Disordered" evidence="1">
    <location>
        <begin position="199"/>
        <end position="393"/>
    </location>
</feature>
<evidence type="ECO:0000259" key="2">
    <source>
        <dbReference type="PROSITE" id="PS51857"/>
    </source>
</evidence>
<gene>
    <name evidence="3" type="ORF">OKIOD_LOCUS7431</name>
</gene>
<feature type="compositionally biased region" description="Polar residues" evidence="1">
    <location>
        <begin position="73"/>
        <end position="89"/>
    </location>
</feature>
<evidence type="ECO:0000313" key="3">
    <source>
        <dbReference type="EMBL" id="CAG5098665.1"/>
    </source>
</evidence>
<proteinExistence type="predicted"/>
<feature type="compositionally biased region" description="Basic and acidic residues" evidence="1">
    <location>
        <begin position="90"/>
        <end position="127"/>
    </location>
</feature>
<evidence type="ECO:0000256" key="1">
    <source>
        <dbReference type="SAM" id="MobiDB-lite"/>
    </source>
</evidence>
<reference evidence="3 4" key="1">
    <citation type="submission" date="2021-04" db="EMBL/GenBank/DDBJ databases">
        <authorList>
            <person name="Bliznina A."/>
        </authorList>
    </citation>
    <scope>NUCLEOTIDE SEQUENCE [LARGE SCALE GENOMIC DNA]</scope>
</reference>
<feature type="compositionally biased region" description="Gly residues" evidence="1">
    <location>
        <begin position="351"/>
        <end position="363"/>
    </location>
</feature>
<name>A0ABN7SJC5_OIKDI</name>
<dbReference type="Gene3D" id="2.40.50.140">
    <property type="entry name" value="Nucleic acid-binding proteins"/>
    <property type="match status" value="1"/>
</dbReference>
<dbReference type="PRINTS" id="PR00050">
    <property type="entry name" value="COLDSHOCK"/>
</dbReference>
<dbReference type="EMBL" id="OU015569">
    <property type="protein sequence ID" value="CAG5098665.1"/>
    <property type="molecule type" value="Genomic_DNA"/>
</dbReference>
<feature type="region of interest" description="Disordered" evidence="1">
    <location>
        <begin position="1"/>
        <end position="127"/>
    </location>
</feature>
<dbReference type="PANTHER" id="PTHR11544">
    <property type="entry name" value="COLD SHOCK DOMAIN CONTAINING PROTEINS"/>
    <property type="match status" value="1"/>
</dbReference>
<feature type="compositionally biased region" description="Basic and acidic residues" evidence="1">
    <location>
        <begin position="233"/>
        <end position="243"/>
    </location>
</feature>
<organism evidence="3 4">
    <name type="scientific">Oikopleura dioica</name>
    <name type="common">Tunicate</name>
    <dbReference type="NCBI Taxonomy" id="34765"/>
    <lineage>
        <taxon>Eukaryota</taxon>
        <taxon>Metazoa</taxon>
        <taxon>Chordata</taxon>
        <taxon>Tunicata</taxon>
        <taxon>Appendicularia</taxon>
        <taxon>Copelata</taxon>
        <taxon>Oikopleuridae</taxon>
        <taxon>Oikopleura</taxon>
    </lineage>
</organism>
<dbReference type="InterPro" id="IPR019844">
    <property type="entry name" value="CSD_CS"/>
</dbReference>
<dbReference type="InterPro" id="IPR012340">
    <property type="entry name" value="NA-bd_OB-fold"/>
</dbReference>
<dbReference type="PROSITE" id="PS00352">
    <property type="entry name" value="CSD_1"/>
    <property type="match status" value="1"/>
</dbReference>
<feature type="compositionally biased region" description="Basic residues" evidence="1">
    <location>
        <begin position="300"/>
        <end position="309"/>
    </location>
</feature>
<feature type="compositionally biased region" description="Low complexity" evidence="1">
    <location>
        <begin position="377"/>
        <end position="386"/>
    </location>
</feature>
<dbReference type="SUPFAM" id="SSF50249">
    <property type="entry name" value="Nucleic acid-binding proteins"/>
    <property type="match status" value="1"/>
</dbReference>
<dbReference type="InterPro" id="IPR050181">
    <property type="entry name" value="Cold_shock_domain"/>
</dbReference>
<dbReference type="SMART" id="SM00357">
    <property type="entry name" value="CSP"/>
    <property type="match status" value="1"/>
</dbReference>
<feature type="compositionally biased region" description="Basic and acidic residues" evidence="1">
    <location>
        <begin position="1"/>
        <end position="47"/>
    </location>
</feature>
<dbReference type="PROSITE" id="PS51857">
    <property type="entry name" value="CSD_2"/>
    <property type="match status" value="1"/>
</dbReference>
<feature type="compositionally biased region" description="Basic residues" evidence="1">
    <location>
        <begin position="222"/>
        <end position="232"/>
    </location>
</feature>